<gene>
    <name evidence="1" type="ORF">L195_g047745</name>
</gene>
<keyword evidence="1" id="KW-0418">Kinase</keyword>
<protein>
    <submittedName>
        <fullName evidence="1">Receptor-like kinase</fullName>
    </submittedName>
</protein>
<keyword evidence="1" id="KW-0808">Transferase</keyword>
<dbReference type="AlphaFoldDB" id="A0A2K3MLI2"/>
<keyword evidence="1" id="KW-0675">Receptor</keyword>
<name>A0A2K3MLI2_TRIPR</name>
<proteinExistence type="predicted"/>
<evidence type="ECO:0000313" key="2">
    <source>
        <dbReference type="Proteomes" id="UP000236291"/>
    </source>
</evidence>
<comment type="caution">
    <text evidence="1">The sequence shown here is derived from an EMBL/GenBank/DDBJ whole genome shotgun (WGS) entry which is preliminary data.</text>
</comment>
<reference evidence="1 2" key="1">
    <citation type="journal article" date="2014" name="Am. J. Bot.">
        <title>Genome assembly and annotation for red clover (Trifolium pratense; Fabaceae).</title>
        <authorList>
            <person name="Istvanek J."/>
            <person name="Jaros M."/>
            <person name="Krenek A."/>
            <person name="Repkova J."/>
        </authorList>
    </citation>
    <scope>NUCLEOTIDE SEQUENCE [LARGE SCALE GENOMIC DNA]</scope>
    <source>
        <strain evidence="2">cv. Tatra</strain>
        <tissue evidence="1">Young leaves</tissue>
    </source>
</reference>
<evidence type="ECO:0000313" key="1">
    <source>
        <dbReference type="EMBL" id="PNX91614.1"/>
    </source>
</evidence>
<sequence>VLVDKYGVEDGQVRAGGRKDSNWWNDVCSLREGVELSVGRWFDNNINRKVSNGKHTFFWKDIARRGWCVGGEGMRWRGFFLRGRELYLECCVALENFFLQVGVQDCWKRYPDPDSG</sequence>
<dbReference type="EMBL" id="ASHM01066824">
    <property type="protein sequence ID" value="PNX91614.1"/>
    <property type="molecule type" value="Genomic_DNA"/>
</dbReference>
<dbReference type="Proteomes" id="UP000236291">
    <property type="component" value="Unassembled WGS sequence"/>
</dbReference>
<reference evidence="1 2" key="2">
    <citation type="journal article" date="2017" name="Front. Plant Sci.">
        <title>Gene Classification and Mining of Molecular Markers Useful in Red Clover (Trifolium pratense) Breeding.</title>
        <authorList>
            <person name="Istvanek J."/>
            <person name="Dluhosova J."/>
            <person name="Dluhos P."/>
            <person name="Patkova L."/>
            <person name="Nedelnik J."/>
            <person name="Repkova J."/>
        </authorList>
    </citation>
    <scope>NUCLEOTIDE SEQUENCE [LARGE SCALE GENOMIC DNA]</scope>
    <source>
        <strain evidence="2">cv. Tatra</strain>
        <tissue evidence="1">Young leaves</tissue>
    </source>
</reference>
<feature type="non-terminal residue" evidence="1">
    <location>
        <position position="1"/>
    </location>
</feature>
<accession>A0A2K3MLI2</accession>
<organism evidence="1 2">
    <name type="scientific">Trifolium pratense</name>
    <name type="common">Red clover</name>
    <dbReference type="NCBI Taxonomy" id="57577"/>
    <lineage>
        <taxon>Eukaryota</taxon>
        <taxon>Viridiplantae</taxon>
        <taxon>Streptophyta</taxon>
        <taxon>Embryophyta</taxon>
        <taxon>Tracheophyta</taxon>
        <taxon>Spermatophyta</taxon>
        <taxon>Magnoliopsida</taxon>
        <taxon>eudicotyledons</taxon>
        <taxon>Gunneridae</taxon>
        <taxon>Pentapetalae</taxon>
        <taxon>rosids</taxon>
        <taxon>fabids</taxon>
        <taxon>Fabales</taxon>
        <taxon>Fabaceae</taxon>
        <taxon>Papilionoideae</taxon>
        <taxon>50 kb inversion clade</taxon>
        <taxon>NPAAA clade</taxon>
        <taxon>Hologalegina</taxon>
        <taxon>IRL clade</taxon>
        <taxon>Trifolieae</taxon>
        <taxon>Trifolium</taxon>
    </lineage>
</organism>
<dbReference type="GO" id="GO:0016301">
    <property type="term" value="F:kinase activity"/>
    <property type="evidence" value="ECO:0007669"/>
    <property type="project" value="UniProtKB-KW"/>
</dbReference>